<protein>
    <submittedName>
        <fullName evidence="1">Uncharacterized protein</fullName>
    </submittedName>
</protein>
<dbReference type="EMBL" id="CP003200">
    <property type="protein sequence ID" value="AEW61177.1"/>
    <property type="molecule type" value="Genomic_DNA"/>
</dbReference>
<dbReference type="Proteomes" id="UP000007841">
    <property type="component" value="Chromosome"/>
</dbReference>
<dbReference type="KEGG" id="kpm:KPHS_24790"/>
<dbReference type="RefSeq" id="WP_004225102.1">
    <property type="nucleotide sequence ID" value="NC_016845.1"/>
</dbReference>
<reference evidence="1 2" key="1">
    <citation type="journal article" date="2012" name="J. Bacteriol.">
        <title>Complete genome sequence of Klebsiella pneumoniae subsp. pneumoniae HS11286, a multidrug-resistant strain isolated from human sputum.</title>
        <authorList>
            <person name="Liu P."/>
            <person name="Li P."/>
            <person name="Jiang X."/>
            <person name="Bi D."/>
            <person name="Xie Y."/>
            <person name="Tai C."/>
            <person name="Deng Z."/>
            <person name="Rajakumar K."/>
            <person name="Ou H.Y."/>
        </authorList>
    </citation>
    <scope>NUCLEOTIDE SEQUENCE [LARGE SCALE GENOMIC DNA]</scope>
    <source>
        <strain evidence="1 2">HS11286</strain>
    </source>
</reference>
<keyword evidence="2" id="KW-1185">Reference proteome</keyword>
<evidence type="ECO:0000313" key="2">
    <source>
        <dbReference type="Proteomes" id="UP000007841"/>
    </source>
</evidence>
<dbReference type="GeneID" id="11847497"/>
<evidence type="ECO:0000313" key="1">
    <source>
        <dbReference type="EMBL" id="AEW61177.1"/>
    </source>
</evidence>
<accession>A0A0H3GSG9</accession>
<name>A0A0H3GSG9_KLEPH</name>
<dbReference type="RefSeq" id="YP_005226779.1">
    <property type="nucleotide sequence ID" value="NC_016845.1"/>
</dbReference>
<dbReference type="PATRIC" id="fig|1125630.4.peg.2410"/>
<sequence length="39" mass="4639">MSGVFWRRTFFCAAESHRIMGRGERVSDSRTVFILMKSW</sequence>
<dbReference type="AlphaFoldDB" id="A0A0H3GSG9"/>
<organism evidence="1 2">
    <name type="scientific">Klebsiella pneumoniae subsp. pneumoniae (strain HS11286)</name>
    <dbReference type="NCBI Taxonomy" id="1125630"/>
    <lineage>
        <taxon>Bacteria</taxon>
        <taxon>Pseudomonadati</taxon>
        <taxon>Pseudomonadota</taxon>
        <taxon>Gammaproteobacteria</taxon>
        <taxon>Enterobacterales</taxon>
        <taxon>Enterobacteriaceae</taxon>
        <taxon>Klebsiella/Raoultella group</taxon>
        <taxon>Klebsiella</taxon>
        <taxon>Klebsiella pneumoniae complex</taxon>
    </lineage>
</organism>
<gene>
    <name evidence="1" type="ordered locus">KPHS_24790</name>
</gene>
<proteinExistence type="predicted"/>
<dbReference type="HOGENOM" id="CLU_3311317_0_0_6"/>